<dbReference type="Gene3D" id="3.90.1200.10">
    <property type="match status" value="1"/>
</dbReference>
<accession>A0A0L1JQ77</accession>
<name>A0A0L1JQ77_9RHOB</name>
<comment type="caution">
    <text evidence="2">The sequence shown here is derived from an EMBL/GenBank/DDBJ whole genome shotgun (WGS) entry which is preliminary data.</text>
</comment>
<dbReference type="Pfam" id="PF01636">
    <property type="entry name" value="APH"/>
    <property type="match status" value="1"/>
</dbReference>
<organism evidence="2 3">
    <name type="scientific">Pseudaestuariivita atlantica</name>
    <dbReference type="NCBI Taxonomy" id="1317121"/>
    <lineage>
        <taxon>Bacteria</taxon>
        <taxon>Pseudomonadati</taxon>
        <taxon>Pseudomonadota</taxon>
        <taxon>Alphaproteobacteria</taxon>
        <taxon>Rhodobacterales</taxon>
        <taxon>Paracoccaceae</taxon>
        <taxon>Pseudaestuariivita</taxon>
    </lineage>
</organism>
<evidence type="ECO:0000313" key="2">
    <source>
        <dbReference type="EMBL" id="KNG93900.1"/>
    </source>
</evidence>
<gene>
    <name evidence="2" type="ORF">ATO11_10695</name>
</gene>
<dbReference type="PATRIC" id="fig|1317121.7.peg.2814"/>
<dbReference type="SUPFAM" id="SSF56112">
    <property type="entry name" value="Protein kinase-like (PK-like)"/>
    <property type="match status" value="1"/>
</dbReference>
<reference evidence="2 3" key="1">
    <citation type="journal article" date="2015" name="Int. J. Syst. Evol. Microbiol.">
        <title>Aestuariivita atlantica sp. nov., isolated from deep sea sediment of the Atlantic Ocean.</title>
        <authorList>
            <person name="Li G."/>
            <person name="Lai Q."/>
            <person name="Du Y."/>
            <person name="Liu X."/>
            <person name="Sun F."/>
            <person name="Shao Z."/>
        </authorList>
    </citation>
    <scope>NUCLEOTIDE SEQUENCE [LARGE SCALE GENOMIC DNA]</scope>
    <source>
        <strain evidence="2 3">22II-S11-z3</strain>
    </source>
</reference>
<keyword evidence="3" id="KW-1185">Reference proteome</keyword>
<evidence type="ECO:0000259" key="1">
    <source>
        <dbReference type="Pfam" id="PF01636"/>
    </source>
</evidence>
<dbReference type="AlphaFoldDB" id="A0A0L1JQ77"/>
<dbReference type="InterPro" id="IPR002575">
    <property type="entry name" value="Aminoglycoside_PTrfase"/>
</dbReference>
<proteinExistence type="predicted"/>
<protein>
    <recommendedName>
        <fullName evidence="1">Aminoglycoside phosphotransferase domain-containing protein</fullName>
    </recommendedName>
</protein>
<sequence>MTRAPLIDAFLARSGWDTAVRHPLAGDASARRYIRLIAQDGAQAMLMDAPPETGEDTAPFVRVARHLARAGFSAPAILDWDEPAGLILMEDLGDGLVSAICAEDQGHEPMIYAATARMLAALHLEPVPEWADRYDPPRMAEMLGPFHEYAVPMNRGGISDMERAMEDTLRAHALADPVLILRDFHAENLLWLPERDGHARIGLLDFQDALAGDPTYDLASLFQDARRDVSAEASRAATEAFCDATGHSHDAVVAGVAVQGAQRNLRILGIFARLTRAGKPKYAPLVPRVEHHLAACLAHPACTDLRRALARAAPGYLAVHA</sequence>
<dbReference type="Proteomes" id="UP000036938">
    <property type="component" value="Unassembled WGS sequence"/>
</dbReference>
<evidence type="ECO:0000313" key="3">
    <source>
        <dbReference type="Proteomes" id="UP000036938"/>
    </source>
</evidence>
<dbReference type="InterPro" id="IPR011009">
    <property type="entry name" value="Kinase-like_dom_sf"/>
</dbReference>
<dbReference type="Gene3D" id="3.30.200.20">
    <property type="entry name" value="Phosphorylase Kinase, domain 1"/>
    <property type="match status" value="1"/>
</dbReference>
<dbReference type="STRING" id="1317121.ATO11_10695"/>
<dbReference type="EMBL" id="AQQZ01000004">
    <property type="protein sequence ID" value="KNG93900.1"/>
    <property type="molecule type" value="Genomic_DNA"/>
</dbReference>
<dbReference type="RefSeq" id="WP_165586958.1">
    <property type="nucleotide sequence ID" value="NZ_AQQZ01000004.1"/>
</dbReference>
<feature type="domain" description="Aminoglycoside phosphotransferase" evidence="1">
    <location>
        <begin position="23"/>
        <end position="244"/>
    </location>
</feature>